<protein>
    <submittedName>
        <fullName evidence="1">Peptidoglycan endopeptidase</fullName>
    </submittedName>
</protein>
<name>A0ABX7TB05_9SPHN</name>
<gene>
    <name evidence="1" type="ORF">J4G78_08545</name>
</gene>
<evidence type="ECO:0000313" key="1">
    <source>
        <dbReference type="EMBL" id="QTD57780.1"/>
    </source>
</evidence>
<dbReference type="EMBL" id="CP071794">
    <property type="protein sequence ID" value="QTD57780.1"/>
    <property type="molecule type" value="Genomic_DNA"/>
</dbReference>
<keyword evidence="2" id="KW-1185">Reference proteome</keyword>
<dbReference type="Proteomes" id="UP000663923">
    <property type="component" value="Chromosome"/>
</dbReference>
<accession>A0ABX7TB05</accession>
<evidence type="ECO:0000313" key="2">
    <source>
        <dbReference type="Proteomes" id="UP000663923"/>
    </source>
</evidence>
<reference evidence="1 2" key="1">
    <citation type="submission" date="2021-03" db="EMBL/GenBank/DDBJ databases">
        <title>Complete genome of Parasphingorhabdus_sp.JHSY0214.</title>
        <authorList>
            <person name="Yoo J.H."/>
            <person name="Bae J.W."/>
        </authorList>
    </citation>
    <scope>NUCLEOTIDE SEQUENCE [LARGE SCALE GENOMIC DNA]</scope>
    <source>
        <strain evidence="1 2">JHSY0214</strain>
    </source>
</reference>
<dbReference type="Gene3D" id="3.90.1720.10">
    <property type="entry name" value="endopeptidase domain like (from Nostoc punctiforme)"/>
    <property type="match status" value="1"/>
</dbReference>
<organism evidence="1 2">
    <name type="scientific">Parasphingorhabdus cellanae</name>
    <dbReference type="NCBI Taxonomy" id="2806553"/>
    <lineage>
        <taxon>Bacteria</taxon>
        <taxon>Pseudomonadati</taxon>
        <taxon>Pseudomonadota</taxon>
        <taxon>Alphaproteobacteria</taxon>
        <taxon>Sphingomonadales</taxon>
        <taxon>Sphingomonadaceae</taxon>
        <taxon>Parasphingorhabdus</taxon>
    </lineage>
</organism>
<sequence>MALQLCGTDFRLHGRSAEHGLDCIGLAAQCLGAADMAYDVPTGYSIRGGSIAQIAEVMTLAGFAALPRDEPLCEGDIVLVRPSPIQWHLMVRTEGGFVHAHAGLGEVVFTPGEAQWPLEAIFRILED</sequence>
<proteinExistence type="predicted"/>